<dbReference type="AlphaFoldDB" id="A0A1C4Y4W0"/>
<evidence type="ECO:0000313" key="6">
    <source>
        <dbReference type="Proteomes" id="UP000198228"/>
    </source>
</evidence>
<dbReference type="EMBL" id="LT607410">
    <property type="protein sequence ID" value="SCF15765.1"/>
    <property type="molecule type" value="Genomic_DNA"/>
</dbReference>
<dbReference type="Gene3D" id="3.40.50.300">
    <property type="entry name" value="P-loop containing nucleotide triphosphate hydrolases"/>
    <property type="match status" value="1"/>
</dbReference>
<dbReference type="Proteomes" id="UP000198228">
    <property type="component" value="Chromosome I"/>
</dbReference>
<dbReference type="RefSeq" id="WP_172894299.1">
    <property type="nucleotide sequence ID" value="NZ_LT607410.1"/>
</dbReference>
<dbReference type="InterPro" id="IPR050107">
    <property type="entry name" value="ABC_carbohydrate_import_ATPase"/>
</dbReference>
<dbReference type="InterPro" id="IPR003439">
    <property type="entry name" value="ABC_transporter-like_ATP-bd"/>
</dbReference>
<keyword evidence="1" id="KW-0547">Nucleotide-binding</keyword>
<evidence type="ECO:0000256" key="1">
    <source>
        <dbReference type="ARBA" id="ARBA00022741"/>
    </source>
</evidence>
<protein>
    <submittedName>
        <fullName evidence="5">Fructose transport system ATP-binding protein</fullName>
    </submittedName>
</protein>
<dbReference type="GO" id="GO:0016887">
    <property type="term" value="F:ATP hydrolysis activity"/>
    <property type="evidence" value="ECO:0007669"/>
    <property type="project" value="InterPro"/>
</dbReference>
<dbReference type="SMART" id="SM00382">
    <property type="entry name" value="AAA"/>
    <property type="match status" value="1"/>
</dbReference>
<dbReference type="PANTHER" id="PTHR43790">
    <property type="entry name" value="CARBOHYDRATE TRANSPORT ATP-BINDING PROTEIN MG119-RELATED"/>
    <property type="match status" value="1"/>
</dbReference>
<keyword evidence="2 5" id="KW-0067">ATP-binding</keyword>
<sequence length="280" mass="29637">MTATTTHTPADRSGPPDSAQRSPVLSARGLVKTFGKVVGLDGVDLDLYPGEVLAVIGDNGAGKSTLIKCLTGALTPDSGELFLEGRPAQFKRPQDAREAGIETVYQTLAVAPALDIASNLFLGREKRRRGVLGSVFRMLDQKGMRREASQALTDLGIGTLQNVTQAVETLSGGQRQAVSVARAAAFGSKVIVLDEPTAALGVKESNQVLRMIEEVRSRGLPVILISHNMPHVFEVADRIHIQRLGRCAGVVTPRSHTMPEAVAIMTGATTLEETPGRAAG</sequence>
<dbReference type="CDD" id="cd03216">
    <property type="entry name" value="ABC_Carb_Monos_I"/>
    <property type="match status" value="1"/>
</dbReference>
<proteinExistence type="predicted"/>
<dbReference type="GO" id="GO:0005524">
    <property type="term" value="F:ATP binding"/>
    <property type="evidence" value="ECO:0007669"/>
    <property type="project" value="UniProtKB-KW"/>
</dbReference>
<evidence type="ECO:0000256" key="2">
    <source>
        <dbReference type="ARBA" id="ARBA00022840"/>
    </source>
</evidence>
<dbReference type="InterPro" id="IPR003593">
    <property type="entry name" value="AAA+_ATPase"/>
</dbReference>
<dbReference type="Pfam" id="PF00005">
    <property type="entry name" value="ABC_tran"/>
    <property type="match status" value="1"/>
</dbReference>
<accession>A0A1C4Y4W0</accession>
<feature type="domain" description="ABC transporter" evidence="4">
    <location>
        <begin position="25"/>
        <end position="269"/>
    </location>
</feature>
<feature type="region of interest" description="Disordered" evidence="3">
    <location>
        <begin position="1"/>
        <end position="23"/>
    </location>
</feature>
<dbReference type="PROSITE" id="PS50893">
    <property type="entry name" value="ABC_TRANSPORTER_2"/>
    <property type="match status" value="1"/>
</dbReference>
<evidence type="ECO:0000259" key="4">
    <source>
        <dbReference type="PROSITE" id="PS50893"/>
    </source>
</evidence>
<dbReference type="PROSITE" id="PS00211">
    <property type="entry name" value="ABC_TRANSPORTER_1"/>
    <property type="match status" value="1"/>
</dbReference>
<dbReference type="PANTHER" id="PTHR43790:SF8">
    <property type="entry name" value="SUGAR ABC TRANSPORTER ATP-BINDING PROTEIN"/>
    <property type="match status" value="1"/>
</dbReference>
<dbReference type="InterPro" id="IPR017871">
    <property type="entry name" value="ABC_transporter-like_CS"/>
</dbReference>
<evidence type="ECO:0000313" key="5">
    <source>
        <dbReference type="EMBL" id="SCF15765.1"/>
    </source>
</evidence>
<name>A0A1C4Y4W0_9ACTN</name>
<dbReference type="InterPro" id="IPR027417">
    <property type="entry name" value="P-loop_NTPase"/>
</dbReference>
<evidence type="ECO:0000256" key="3">
    <source>
        <dbReference type="SAM" id="MobiDB-lite"/>
    </source>
</evidence>
<reference evidence="5 6" key="1">
    <citation type="submission" date="2016-06" db="EMBL/GenBank/DDBJ databases">
        <authorList>
            <person name="Kjaerup R.B."/>
            <person name="Dalgaard T.S."/>
            <person name="Juul-Madsen H.R."/>
        </authorList>
    </citation>
    <scope>NUCLEOTIDE SEQUENCE [LARGE SCALE GENOMIC DNA]</scope>
    <source>
        <strain evidence="5 6">DSM 43821</strain>
    </source>
</reference>
<dbReference type="SUPFAM" id="SSF52540">
    <property type="entry name" value="P-loop containing nucleoside triphosphate hydrolases"/>
    <property type="match status" value="1"/>
</dbReference>
<gene>
    <name evidence="5" type="ORF">GA0074696_3054</name>
</gene>
<organism evidence="5 6">
    <name type="scientific">Micromonospora purpureochromogenes</name>
    <dbReference type="NCBI Taxonomy" id="47872"/>
    <lineage>
        <taxon>Bacteria</taxon>
        <taxon>Bacillati</taxon>
        <taxon>Actinomycetota</taxon>
        <taxon>Actinomycetes</taxon>
        <taxon>Micromonosporales</taxon>
        <taxon>Micromonosporaceae</taxon>
        <taxon>Micromonospora</taxon>
    </lineage>
</organism>